<evidence type="ECO:0000256" key="6">
    <source>
        <dbReference type="SAM" id="SignalP"/>
    </source>
</evidence>
<dbReference type="eggNOG" id="KOG2579">
    <property type="taxonomic scope" value="Eukaryota"/>
</dbReference>
<keyword evidence="2 6" id="KW-0732">Signal</keyword>
<evidence type="ECO:0000313" key="8">
    <source>
        <dbReference type="EMBL" id="KFO19754.1"/>
    </source>
</evidence>
<dbReference type="Pfam" id="PF25443">
    <property type="entry name" value="ANG-1"/>
    <property type="match status" value="1"/>
</dbReference>
<dbReference type="PANTHER" id="PTHR19143">
    <property type="entry name" value="FIBRINOGEN/TENASCIN/ANGIOPOEITIN"/>
    <property type="match status" value="1"/>
</dbReference>
<feature type="domain" description="Fibrinogen C-terminal" evidence="7">
    <location>
        <begin position="288"/>
        <end position="508"/>
    </location>
</feature>
<keyword evidence="4" id="KW-1015">Disulfide bond</keyword>
<evidence type="ECO:0000256" key="1">
    <source>
        <dbReference type="ARBA" id="ARBA00022657"/>
    </source>
</evidence>
<proteinExistence type="predicted"/>
<evidence type="ECO:0000256" key="4">
    <source>
        <dbReference type="ARBA" id="ARBA00023157"/>
    </source>
</evidence>
<sequence>MLLGNLLLLVATITTTRVKGQQADRRRQVYGIQHDQCSYTILLPELPSCPPNSTALKASNNTQNQLPTLHAGLLSDQQMEQLKNVLKYSTQRLQKLEEVILIILRPDLLQDQQNTTPMLQNQTQKWTNMEGQLEGYILIILRPDLLRDQQNTTPMLQNQTQAWTNMEDQVLNQKSCMEIQMLEVFLTIAKLEKQLQEQSYELSQPHGCNSDLETKLLTLKVQKQAQLASIHSLKAPLLQLLKHQNCTLASIQHNLQAESYNSSLLQQRQHQFLENLKQLMHLTEQSQGAAEQVFQDCEEIHRSGVNEDGVYTIHIPNLNQTRRVFCVMDPEGGAWTIIQRREDGSVDFQRNWEEYKQGFGDPAGEHWLGNEVVHQLTSRAIHSLRVEVEDWEGNTFYANFGYFQLDSEEQFYRIFLDKHSGAALGWGHRVLQDGNFSTHDADHDNCSFCSCAEIMSGGWWFDKCGSSNLNGIYYPTSQLRIDGLLWHHSVHRPSYTFRASRMMMRTAHMVMQPQDSS</sequence>
<dbReference type="SMART" id="SM00186">
    <property type="entry name" value="FBG"/>
    <property type="match status" value="1"/>
</dbReference>
<dbReference type="InterPro" id="IPR050373">
    <property type="entry name" value="Fibrinogen_C-term_domain"/>
</dbReference>
<dbReference type="OrthoDB" id="9933375at2759"/>
<keyword evidence="3" id="KW-0175">Coiled coil</keyword>
<dbReference type="Proteomes" id="UP000028990">
    <property type="component" value="Unassembled WGS sequence"/>
</dbReference>
<dbReference type="InterPro" id="IPR002181">
    <property type="entry name" value="Fibrinogen_a/b/g_C_dom"/>
</dbReference>
<dbReference type="Gene3D" id="4.10.530.10">
    <property type="entry name" value="Gamma-fibrinogen Carboxyl Terminal Fragment, domain 2"/>
    <property type="match status" value="1"/>
</dbReference>
<dbReference type="CDD" id="cd00087">
    <property type="entry name" value="FReD"/>
    <property type="match status" value="1"/>
</dbReference>
<evidence type="ECO:0000256" key="3">
    <source>
        <dbReference type="ARBA" id="ARBA00023054"/>
    </source>
</evidence>
<feature type="signal peptide" evidence="6">
    <location>
        <begin position="1"/>
        <end position="20"/>
    </location>
</feature>
<evidence type="ECO:0000313" key="9">
    <source>
        <dbReference type="Proteomes" id="UP000028990"/>
    </source>
</evidence>
<feature type="chain" id="PRO_5001870993" evidence="6">
    <location>
        <begin position="21"/>
        <end position="517"/>
    </location>
</feature>
<protein>
    <submittedName>
        <fullName evidence="8">Angiopoietin-4</fullName>
    </submittedName>
</protein>
<evidence type="ECO:0000256" key="5">
    <source>
        <dbReference type="ARBA" id="ARBA00023180"/>
    </source>
</evidence>
<dbReference type="InterPro" id="IPR020837">
    <property type="entry name" value="Fibrinogen_CS"/>
</dbReference>
<dbReference type="AlphaFoldDB" id="A0A091CLV7"/>
<reference evidence="8 9" key="1">
    <citation type="submission" date="2013-11" db="EMBL/GenBank/DDBJ databases">
        <title>The Damaraland mole rat (Fukomys damarensis) genome and evolution of African mole rats.</title>
        <authorList>
            <person name="Gladyshev V.N."/>
            <person name="Fang X."/>
        </authorList>
    </citation>
    <scope>NUCLEOTIDE SEQUENCE [LARGE SCALE GENOMIC DNA]</scope>
    <source>
        <tissue evidence="8">Liver</tissue>
    </source>
</reference>
<organism evidence="8 9">
    <name type="scientific">Fukomys damarensis</name>
    <name type="common">Damaraland mole rat</name>
    <name type="synonym">Cryptomys damarensis</name>
    <dbReference type="NCBI Taxonomy" id="885580"/>
    <lineage>
        <taxon>Eukaryota</taxon>
        <taxon>Metazoa</taxon>
        <taxon>Chordata</taxon>
        <taxon>Craniata</taxon>
        <taxon>Vertebrata</taxon>
        <taxon>Euteleostomi</taxon>
        <taxon>Mammalia</taxon>
        <taxon>Eutheria</taxon>
        <taxon>Euarchontoglires</taxon>
        <taxon>Glires</taxon>
        <taxon>Rodentia</taxon>
        <taxon>Hystricomorpha</taxon>
        <taxon>Bathyergidae</taxon>
        <taxon>Fukomys</taxon>
    </lineage>
</organism>
<accession>A0A091CLV7</accession>
<dbReference type="Gene3D" id="3.90.215.10">
    <property type="entry name" value="Gamma Fibrinogen, chain A, domain 1"/>
    <property type="match status" value="1"/>
</dbReference>
<keyword evidence="9" id="KW-1185">Reference proteome</keyword>
<dbReference type="GO" id="GO:0001525">
    <property type="term" value="P:angiogenesis"/>
    <property type="evidence" value="ECO:0007669"/>
    <property type="project" value="UniProtKB-KW"/>
</dbReference>
<gene>
    <name evidence="8" type="ORF">H920_18867</name>
</gene>
<dbReference type="EMBL" id="KN124929">
    <property type="protein sequence ID" value="KFO19754.1"/>
    <property type="molecule type" value="Genomic_DNA"/>
</dbReference>
<evidence type="ECO:0000256" key="2">
    <source>
        <dbReference type="ARBA" id="ARBA00022729"/>
    </source>
</evidence>
<dbReference type="GO" id="GO:0005615">
    <property type="term" value="C:extracellular space"/>
    <property type="evidence" value="ECO:0007669"/>
    <property type="project" value="TreeGrafter"/>
</dbReference>
<dbReference type="PROSITE" id="PS00514">
    <property type="entry name" value="FIBRINOGEN_C_1"/>
    <property type="match status" value="1"/>
</dbReference>
<dbReference type="PANTHER" id="PTHR19143:SF31">
    <property type="entry name" value="ANGIOPOIETIN-4"/>
    <property type="match status" value="1"/>
</dbReference>
<dbReference type="GO" id="GO:0007165">
    <property type="term" value="P:signal transduction"/>
    <property type="evidence" value="ECO:0007669"/>
    <property type="project" value="TreeGrafter"/>
</dbReference>
<dbReference type="PROSITE" id="PS51406">
    <property type="entry name" value="FIBRINOGEN_C_2"/>
    <property type="match status" value="1"/>
</dbReference>
<dbReference type="InterPro" id="IPR057439">
    <property type="entry name" value="ANG-1/2/4"/>
</dbReference>
<dbReference type="Pfam" id="PF00147">
    <property type="entry name" value="Fibrinogen_C"/>
    <property type="match status" value="1"/>
</dbReference>
<dbReference type="InterPro" id="IPR014716">
    <property type="entry name" value="Fibrinogen_a/b/g_C_1"/>
</dbReference>
<dbReference type="SUPFAM" id="SSF56496">
    <property type="entry name" value="Fibrinogen C-terminal domain-like"/>
    <property type="match status" value="1"/>
</dbReference>
<evidence type="ECO:0000259" key="7">
    <source>
        <dbReference type="PROSITE" id="PS51406"/>
    </source>
</evidence>
<keyword evidence="1" id="KW-0037">Angiogenesis</keyword>
<name>A0A091CLV7_FUKDA</name>
<keyword evidence="5" id="KW-0325">Glycoprotein</keyword>
<dbReference type="GO" id="GO:0030971">
    <property type="term" value="F:receptor tyrosine kinase binding"/>
    <property type="evidence" value="ECO:0007669"/>
    <property type="project" value="TreeGrafter"/>
</dbReference>
<dbReference type="NCBIfam" id="NF040941">
    <property type="entry name" value="GGGWT_bact"/>
    <property type="match status" value="1"/>
</dbReference>
<dbReference type="InterPro" id="IPR036056">
    <property type="entry name" value="Fibrinogen-like_C"/>
</dbReference>